<dbReference type="AlphaFoldDB" id="A0AAD9XXH4"/>
<dbReference type="Proteomes" id="UP001281614">
    <property type="component" value="Unassembled WGS sequence"/>
</dbReference>
<dbReference type="InterPro" id="IPR000210">
    <property type="entry name" value="BTB/POZ_dom"/>
</dbReference>
<name>A0AAD9XXH4_COLKA</name>
<keyword evidence="3" id="KW-1185">Reference proteome</keyword>
<reference evidence="2" key="1">
    <citation type="submission" date="2023-02" db="EMBL/GenBank/DDBJ databases">
        <title>Colletotrichum kahawae CIFC_Que2 genome sequencing and assembly.</title>
        <authorList>
            <person name="Baroncelli R."/>
        </authorList>
    </citation>
    <scope>NUCLEOTIDE SEQUENCE</scope>
    <source>
        <strain evidence="2">CIFC_Que2</strain>
    </source>
</reference>
<accession>A0AAD9XXH4</accession>
<dbReference type="SUPFAM" id="SSF54695">
    <property type="entry name" value="POZ domain"/>
    <property type="match status" value="1"/>
</dbReference>
<comment type="caution">
    <text evidence="2">The sequence shown here is derived from an EMBL/GenBank/DDBJ whole genome shotgun (WGS) entry which is preliminary data.</text>
</comment>
<proteinExistence type="predicted"/>
<evidence type="ECO:0000259" key="1">
    <source>
        <dbReference type="PROSITE" id="PS50097"/>
    </source>
</evidence>
<organism evidence="2 3">
    <name type="scientific">Colletotrichum kahawae</name>
    <name type="common">Coffee berry disease fungus</name>
    <dbReference type="NCBI Taxonomy" id="34407"/>
    <lineage>
        <taxon>Eukaryota</taxon>
        <taxon>Fungi</taxon>
        <taxon>Dikarya</taxon>
        <taxon>Ascomycota</taxon>
        <taxon>Pezizomycotina</taxon>
        <taxon>Sordariomycetes</taxon>
        <taxon>Hypocreomycetidae</taxon>
        <taxon>Glomerellales</taxon>
        <taxon>Glomerellaceae</taxon>
        <taxon>Colletotrichum</taxon>
        <taxon>Colletotrichum gloeosporioides species complex</taxon>
    </lineage>
</organism>
<dbReference type="PROSITE" id="PS50097">
    <property type="entry name" value="BTB"/>
    <property type="match status" value="1"/>
</dbReference>
<sequence>MNISPTSTPSPADADAEKTGVTELHPSGDAVIVILGPGGVNCHGRFLVSSATLSLASSYFRALFGPNFKEGVDLRKSICPEIVLEENWPEEMETLLSILHFHNLHDYRYLDSRTIALVAYQSDKYDCAGALIPWGSMVLDSVPTSSMVTFSRRLTC</sequence>
<dbReference type="InterPro" id="IPR011333">
    <property type="entry name" value="SKP1/BTB/POZ_sf"/>
</dbReference>
<evidence type="ECO:0000313" key="2">
    <source>
        <dbReference type="EMBL" id="KAK2728338.1"/>
    </source>
</evidence>
<feature type="domain" description="BTB" evidence="1">
    <location>
        <begin position="28"/>
        <end position="100"/>
    </location>
</feature>
<gene>
    <name evidence="2" type="ORF">CKAH01_11035</name>
</gene>
<dbReference type="EMBL" id="VYYT01000882">
    <property type="protein sequence ID" value="KAK2728338.1"/>
    <property type="molecule type" value="Genomic_DNA"/>
</dbReference>
<evidence type="ECO:0000313" key="3">
    <source>
        <dbReference type="Proteomes" id="UP001281614"/>
    </source>
</evidence>
<dbReference type="Gene3D" id="3.30.710.10">
    <property type="entry name" value="Potassium Channel Kv1.1, Chain A"/>
    <property type="match status" value="1"/>
</dbReference>
<protein>
    <recommendedName>
        <fullName evidence="1">BTB domain-containing protein</fullName>
    </recommendedName>
</protein>